<evidence type="ECO:0000313" key="1">
    <source>
        <dbReference type="EMBL" id="CAK0901066.1"/>
    </source>
</evidence>
<feature type="non-terminal residue" evidence="1">
    <location>
        <position position="1"/>
    </location>
</feature>
<keyword evidence="2" id="KW-1185">Reference proteome</keyword>
<organism evidence="1 2">
    <name type="scientific">Prorocentrum cordatum</name>
    <dbReference type="NCBI Taxonomy" id="2364126"/>
    <lineage>
        <taxon>Eukaryota</taxon>
        <taxon>Sar</taxon>
        <taxon>Alveolata</taxon>
        <taxon>Dinophyceae</taxon>
        <taxon>Prorocentrales</taxon>
        <taxon>Prorocentraceae</taxon>
        <taxon>Prorocentrum</taxon>
    </lineage>
</organism>
<name>A0ABN9XMF4_9DINO</name>
<gene>
    <name evidence="1" type="ORF">PCOR1329_LOCUS78157</name>
</gene>
<protein>
    <submittedName>
        <fullName evidence="1">Uncharacterized protein</fullName>
    </submittedName>
</protein>
<proteinExistence type="predicted"/>
<accession>A0ABN9XMF4</accession>
<evidence type="ECO:0000313" key="2">
    <source>
        <dbReference type="Proteomes" id="UP001189429"/>
    </source>
</evidence>
<reference evidence="1" key="1">
    <citation type="submission" date="2023-10" db="EMBL/GenBank/DDBJ databases">
        <authorList>
            <person name="Chen Y."/>
            <person name="Shah S."/>
            <person name="Dougan E. K."/>
            <person name="Thang M."/>
            <person name="Chan C."/>
        </authorList>
    </citation>
    <scope>NUCLEOTIDE SEQUENCE [LARGE SCALE GENOMIC DNA]</scope>
</reference>
<dbReference type="Proteomes" id="UP001189429">
    <property type="component" value="Unassembled WGS sequence"/>
</dbReference>
<sequence>DTLGGPGLSLALSQSAEGARRLLIFAAGNQEEPCASVEPLLAPQGGPASMELRGAGGAHAGRLTPQANGTFAVHAEGQPQLIIAGDEDSLNLEVTSRDGCPVAVVGCRPISPGGLEHVEIDIFQVSDTQLVVSCIFAILFLCGESIDE</sequence>
<dbReference type="EMBL" id="CAUYUJ010020877">
    <property type="protein sequence ID" value="CAK0901066.1"/>
    <property type="molecule type" value="Genomic_DNA"/>
</dbReference>
<comment type="caution">
    <text evidence="1">The sequence shown here is derived from an EMBL/GenBank/DDBJ whole genome shotgun (WGS) entry which is preliminary data.</text>
</comment>